<dbReference type="Proteomes" id="UP000319263">
    <property type="component" value="Chromosome"/>
</dbReference>
<dbReference type="RefSeq" id="WP_143984606.1">
    <property type="nucleotide sequence ID" value="NZ_CP041692.1"/>
</dbReference>
<dbReference type="OrthoDB" id="3726624at2"/>
<name>A0A516PTV9_9ACTN</name>
<dbReference type="PANTHER" id="PTHR39515:SF2">
    <property type="entry name" value="HTH-TYPE TRANSCRIPTIONAL REGULATOR RV0880"/>
    <property type="match status" value="1"/>
</dbReference>
<dbReference type="PROSITE" id="PS50995">
    <property type="entry name" value="HTH_MARR_2"/>
    <property type="match status" value="1"/>
</dbReference>
<dbReference type="InterPro" id="IPR052526">
    <property type="entry name" value="HTH-type_Bedaq_tolerance"/>
</dbReference>
<evidence type="ECO:0000313" key="2">
    <source>
        <dbReference type="EMBL" id="QDP94617.1"/>
    </source>
</evidence>
<dbReference type="Pfam" id="PF12802">
    <property type="entry name" value="MarR_2"/>
    <property type="match status" value="1"/>
</dbReference>
<dbReference type="InterPro" id="IPR000835">
    <property type="entry name" value="HTH_MarR-typ"/>
</dbReference>
<dbReference type="KEGG" id="mik:FOE78_00620"/>
<dbReference type="SUPFAM" id="SSF46785">
    <property type="entry name" value="Winged helix' DNA-binding domain"/>
    <property type="match status" value="1"/>
</dbReference>
<keyword evidence="3" id="KW-1185">Reference proteome</keyword>
<evidence type="ECO:0000313" key="3">
    <source>
        <dbReference type="Proteomes" id="UP000319263"/>
    </source>
</evidence>
<sequence>MINSTERSDTAQLAGQLRTVINRLGYHLRQPATREGLTPTRLTALAALEKLGPLRPGDLAAALGVTAPSMSRLVEALTDGGWVSRQQDHHDRRAYLLALSDHGRTTLAGLRCAGTGVLSEGIAELTAAQRATLAAALPVLTELADRHLGSGRGDDPN</sequence>
<dbReference type="InterPro" id="IPR036388">
    <property type="entry name" value="WH-like_DNA-bd_sf"/>
</dbReference>
<dbReference type="InterPro" id="IPR036390">
    <property type="entry name" value="WH_DNA-bd_sf"/>
</dbReference>
<dbReference type="PANTHER" id="PTHR39515">
    <property type="entry name" value="CONSERVED PROTEIN"/>
    <property type="match status" value="1"/>
</dbReference>
<protein>
    <submittedName>
        <fullName evidence="2">MarR family transcriptional regulator</fullName>
    </submittedName>
</protein>
<reference evidence="2 3" key="1">
    <citation type="submission" date="2019-07" db="EMBL/GenBank/DDBJ databases">
        <title>Microlunatus dokdonensis sp. nov. isolated from the rhizospheric soil of the wild plant Elymus tsukushiensis.</title>
        <authorList>
            <person name="Ghim S.-Y."/>
            <person name="Hwang Y.-J."/>
            <person name="Son J.-S."/>
            <person name="Shin J.-H."/>
        </authorList>
    </citation>
    <scope>NUCLEOTIDE SEQUENCE [LARGE SCALE GENOMIC DNA]</scope>
    <source>
        <strain evidence="2 3">KUDC0627</strain>
    </source>
</reference>
<proteinExistence type="predicted"/>
<dbReference type="EMBL" id="CP041692">
    <property type="protein sequence ID" value="QDP94617.1"/>
    <property type="molecule type" value="Genomic_DNA"/>
</dbReference>
<dbReference type="Gene3D" id="1.10.10.10">
    <property type="entry name" value="Winged helix-like DNA-binding domain superfamily/Winged helix DNA-binding domain"/>
    <property type="match status" value="1"/>
</dbReference>
<dbReference type="PRINTS" id="PR00598">
    <property type="entry name" value="HTHMARR"/>
</dbReference>
<dbReference type="AlphaFoldDB" id="A0A516PTV9"/>
<accession>A0A516PTV9</accession>
<organism evidence="2 3">
    <name type="scientific">Microlunatus elymi</name>
    <dbReference type="NCBI Taxonomy" id="2596828"/>
    <lineage>
        <taxon>Bacteria</taxon>
        <taxon>Bacillati</taxon>
        <taxon>Actinomycetota</taxon>
        <taxon>Actinomycetes</taxon>
        <taxon>Propionibacteriales</taxon>
        <taxon>Propionibacteriaceae</taxon>
        <taxon>Microlunatus</taxon>
    </lineage>
</organism>
<dbReference type="InterPro" id="IPR011991">
    <property type="entry name" value="ArsR-like_HTH"/>
</dbReference>
<feature type="domain" description="HTH marR-type" evidence="1">
    <location>
        <begin position="10"/>
        <end position="142"/>
    </location>
</feature>
<dbReference type="GO" id="GO:0003700">
    <property type="term" value="F:DNA-binding transcription factor activity"/>
    <property type="evidence" value="ECO:0007669"/>
    <property type="project" value="InterPro"/>
</dbReference>
<gene>
    <name evidence="2" type="ORF">FOE78_00620</name>
</gene>
<evidence type="ECO:0000259" key="1">
    <source>
        <dbReference type="PROSITE" id="PS50995"/>
    </source>
</evidence>
<dbReference type="SMART" id="SM00347">
    <property type="entry name" value="HTH_MARR"/>
    <property type="match status" value="1"/>
</dbReference>
<dbReference type="CDD" id="cd00090">
    <property type="entry name" value="HTH_ARSR"/>
    <property type="match status" value="1"/>
</dbReference>